<proteinExistence type="predicted"/>
<dbReference type="RefSeq" id="WP_369602356.1">
    <property type="nucleotide sequence ID" value="NZ_CP154858.1"/>
</dbReference>
<evidence type="ECO:0000256" key="1">
    <source>
        <dbReference type="SAM" id="Coils"/>
    </source>
</evidence>
<dbReference type="KEGG" id="tcd:AAIA72_05160"/>
<feature type="signal peptide" evidence="2">
    <location>
        <begin position="1"/>
        <end position="18"/>
    </location>
</feature>
<evidence type="ECO:0000256" key="2">
    <source>
        <dbReference type="SAM" id="SignalP"/>
    </source>
</evidence>
<keyword evidence="2" id="KW-0732">Signal</keyword>
<name>A0AB39UZB0_9GAMM</name>
<reference evidence="3" key="1">
    <citation type="submission" date="2024-05" db="EMBL/GenBank/DDBJ databases">
        <title>Genome sequencing of novel strain.</title>
        <authorList>
            <person name="Ganbat D."/>
            <person name="Ganbat S."/>
            <person name="Lee S.-J."/>
        </authorList>
    </citation>
    <scope>NUCLEOTIDE SEQUENCE</scope>
    <source>
        <strain evidence="3">SMD15-11</strain>
    </source>
</reference>
<keyword evidence="1" id="KW-0175">Coiled coil</keyword>
<accession>A0AB39UZB0</accession>
<sequence length="167" mass="18948">MRILVCLILWMASLGVLAEESLQAQAARLKQDVIELNRELYRLEEELLYPADTQLVVYVAMDPDAPFELDGVELTIDNSPGTSYLYSDRELRALRQGGIQRLYTGNVAAGPHEIVAVFNGRDANGRYMRKAARLKMTKTKDAKYLELRVRRSGRSAAQPDFIVREMK</sequence>
<evidence type="ECO:0008006" key="4">
    <source>
        <dbReference type="Google" id="ProtNLM"/>
    </source>
</evidence>
<evidence type="ECO:0000313" key="3">
    <source>
        <dbReference type="EMBL" id="XDT73362.1"/>
    </source>
</evidence>
<gene>
    <name evidence="3" type="ORF">AAIA72_05160</name>
</gene>
<feature type="chain" id="PRO_5044223880" description="AraC family transcriptional regulator" evidence="2">
    <location>
        <begin position="19"/>
        <end position="167"/>
    </location>
</feature>
<dbReference type="EMBL" id="CP154858">
    <property type="protein sequence ID" value="XDT73362.1"/>
    <property type="molecule type" value="Genomic_DNA"/>
</dbReference>
<dbReference type="AlphaFoldDB" id="A0AB39UZB0"/>
<protein>
    <recommendedName>
        <fullName evidence="4">AraC family transcriptional regulator</fullName>
    </recommendedName>
</protein>
<feature type="coiled-coil region" evidence="1">
    <location>
        <begin position="19"/>
        <end position="46"/>
    </location>
</feature>
<organism evidence="3">
    <name type="scientific">Thermohahella caldifontis</name>
    <dbReference type="NCBI Taxonomy" id="3142973"/>
    <lineage>
        <taxon>Bacteria</taxon>
        <taxon>Pseudomonadati</taxon>
        <taxon>Pseudomonadota</taxon>
        <taxon>Gammaproteobacteria</taxon>
        <taxon>Oceanospirillales</taxon>
        <taxon>Hahellaceae</taxon>
        <taxon>Thermohahella</taxon>
    </lineage>
</organism>